<dbReference type="GO" id="GO:0051301">
    <property type="term" value="P:cell division"/>
    <property type="evidence" value="ECO:0007669"/>
    <property type="project" value="UniProtKB-KW"/>
</dbReference>
<dbReference type="EMBL" id="FJNE01000002">
    <property type="protein sequence ID" value="CZQ87718.1"/>
    <property type="molecule type" value="Genomic_DNA"/>
</dbReference>
<keyword evidence="1" id="KW-0175">Coiled coil</keyword>
<feature type="compositionally biased region" description="Basic and acidic residues" evidence="2">
    <location>
        <begin position="132"/>
        <end position="154"/>
    </location>
</feature>
<reference evidence="3 4" key="1">
    <citation type="submission" date="2016-02" db="EMBL/GenBank/DDBJ databases">
        <authorList>
            <person name="Wen L."/>
            <person name="He K."/>
            <person name="Yang H."/>
        </authorList>
    </citation>
    <scope>NUCLEOTIDE SEQUENCE [LARGE SCALE GENOMIC DNA]</scope>
    <source>
        <strain evidence="3">Trichococcus palustris</strain>
    </source>
</reference>
<feature type="compositionally biased region" description="Low complexity" evidence="2">
    <location>
        <begin position="155"/>
        <end position="166"/>
    </location>
</feature>
<dbReference type="InterPro" id="IPR036192">
    <property type="entry name" value="Cell_div_ZapA-like_sf"/>
</dbReference>
<gene>
    <name evidence="3" type="ORF">Tpal_934</name>
</gene>
<keyword evidence="3" id="KW-0131">Cell cycle</keyword>
<sequence length="264" mass="28623">MTDSKRRFKTIIAGKTYTIVGNKSADHLTAVSGLVNKQLDQIKEAAPMLGAEERGILVAVNAVSDQITKQLEIEELKAKIAALEEELKEAKMQKTATSDIAETQLQPEIPNEEHEGETAIVAAAPRNISEQVNKEEGAKTATEPKVKAESEVEASKATASHATATSQTNQFSKSEKIVATPATVTELQQAARSAVQIQPSVASASNSKLNRTTTASEATLKKAQQSSNVLAARAIRQENDNNMPPYTKNRMKNENKHIENHNRN</sequence>
<feature type="compositionally biased region" description="Basic and acidic residues" evidence="2">
    <location>
        <begin position="251"/>
        <end position="264"/>
    </location>
</feature>
<dbReference type="Gene3D" id="6.10.250.790">
    <property type="match status" value="1"/>
</dbReference>
<evidence type="ECO:0000313" key="4">
    <source>
        <dbReference type="Proteomes" id="UP000242754"/>
    </source>
</evidence>
<dbReference type="InterPro" id="IPR053712">
    <property type="entry name" value="Bac_CellDiv_Activator"/>
</dbReference>
<evidence type="ECO:0000313" key="3">
    <source>
        <dbReference type="EMBL" id="CZQ87718.1"/>
    </source>
</evidence>
<dbReference type="SUPFAM" id="SSF102829">
    <property type="entry name" value="Cell division protein ZapA-like"/>
    <property type="match status" value="1"/>
</dbReference>
<accession>A0A143YFK1</accession>
<feature type="region of interest" description="Disordered" evidence="2">
    <location>
        <begin position="128"/>
        <end position="172"/>
    </location>
</feature>
<dbReference type="STRING" id="140314.SAMN04488076_10524"/>
<proteinExistence type="predicted"/>
<dbReference type="AlphaFoldDB" id="A0A143YFK1"/>
<dbReference type="OrthoDB" id="2139724at2"/>
<evidence type="ECO:0000256" key="2">
    <source>
        <dbReference type="SAM" id="MobiDB-lite"/>
    </source>
</evidence>
<dbReference type="Proteomes" id="UP000242754">
    <property type="component" value="Unassembled WGS sequence"/>
</dbReference>
<evidence type="ECO:0000256" key="1">
    <source>
        <dbReference type="SAM" id="Coils"/>
    </source>
</evidence>
<keyword evidence="4" id="KW-1185">Reference proteome</keyword>
<feature type="compositionally biased region" description="Polar residues" evidence="2">
    <location>
        <begin position="199"/>
        <end position="229"/>
    </location>
</feature>
<keyword evidence="3" id="KW-0132">Cell division</keyword>
<dbReference type="Pfam" id="PF05164">
    <property type="entry name" value="ZapA"/>
    <property type="match status" value="1"/>
</dbReference>
<feature type="coiled-coil region" evidence="1">
    <location>
        <begin position="66"/>
        <end position="100"/>
    </location>
</feature>
<organism evidence="3 4">
    <name type="scientific">Trichococcus palustris</name>
    <dbReference type="NCBI Taxonomy" id="140314"/>
    <lineage>
        <taxon>Bacteria</taxon>
        <taxon>Bacillati</taxon>
        <taxon>Bacillota</taxon>
        <taxon>Bacilli</taxon>
        <taxon>Lactobacillales</taxon>
        <taxon>Carnobacteriaceae</taxon>
        <taxon>Trichococcus</taxon>
    </lineage>
</organism>
<protein>
    <submittedName>
        <fullName evidence="3">Cell division protein zapa</fullName>
    </submittedName>
</protein>
<dbReference type="InterPro" id="IPR007838">
    <property type="entry name" value="Cell_div_ZapA-like"/>
</dbReference>
<dbReference type="RefSeq" id="WP_087032036.1">
    <property type="nucleotide sequence ID" value="NZ_FJNE01000002.1"/>
</dbReference>
<name>A0A143YFK1_9LACT</name>
<feature type="region of interest" description="Disordered" evidence="2">
    <location>
        <begin position="199"/>
        <end position="264"/>
    </location>
</feature>